<evidence type="ECO:0000256" key="5">
    <source>
        <dbReference type="ARBA" id="ARBA00022679"/>
    </source>
</evidence>
<dbReference type="GO" id="GO:0006400">
    <property type="term" value="P:tRNA modification"/>
    <property type="evidence" value="ECO:0007669"/>
    <property type="project" value="InterPro"/>
</dbReference>
<accession>A0A8H7ZNM8</accession>
<dbReference type="Gene3D" id="3.30.70.3000">
    <property type="match status" value="1"/>
</dbReference>
<dbReference type="GO" id="GO:0000287">
    <property type="term" value="F:magnesium ion binding"/>
    <property type="evidence" value="ECO:0007669"/>
    <property type="project" value="InterPro"/>
</dbReference>
<dbReference type="InterPro" id="IPR024956">
    <property type="entry name" value="tRNAHis_GuaTrfase_cat"/>
</dbReference>
<evidence type="ECO:0000256" key="8">
    <source>
        <dbReference type="ARBA" id="ARBA00022723"/>
    </source>
</evidence>
<evidence type="ECO:0000259" key="13">
    <source>
        <dbReference type="Pfam" id="PF04446"/>
    </source>
</evidence>
<comment type="cofactor">
    <cofactor evidence="1">
        <name>Mg(2+)</name>
        <dbReference type="ChEBI" id="CHEBI:18420"/>
    </cofactor>
</comment>
<dbReference type="AlphaFoldDB" id="A0A8H7ZNM8"/>
<evidence type="ECO:0000313" key="15">
    <source>
        <dbReference type="EMBL" id="KAG5456466.1"/>
    </source>
</evidence>
<dbReference type="InterPro" id="IPR025845">
    <property type="entry name" value="Thg1_C_dom"/>
</dbReference>
<sequence length="246" mass="27088">RFSCAPDVRRAALSTAEGDGRSVVARISSLGTVLRLRGTPAGSVVLAASDRLSAPPAESPRANFCPFRPAETNAKSCFDYVKMFEADDTLVQNCWIVVRVDGLDFRRRVHKFQKPNDDNALKLMNAAGEAVMLEFGEIVLAFGQSDDKIVSTIASLFTSNYVLKWPTYMPSTPLVYPPSFEGRAVLYPSDGNLRDYLSWRQADTHIKYLHSTTFWRLVLSGGMSENEAAEALSVRVKGTPACSAKR</sequence>
<feature type="domain" description="tRNAHis guanylyltransferase catalytic" evidence="13">
    <location>
        <begin position="78"/>
        <end position="147"/>
    </location>
</feature>
<proteinExistence type="inferred from homology"/>
<evidence type="ECO:0000256" key="12">
    <source>
        <dbReference type="ARBA" id="ARBA00032480"/>
    </source>
</evidence>
<dbReference type="EC" id="2.7.7.79" evidence="3"/>
<dbReference type="GO" id="GO:0008193">
    <property type="term" value="F:tRNA guanylyltransferase activity"/>
    <property type="evidence" value="ECO:0007669"/>
    <property type="project" value="UniProtKB-EC"/>
</dbReference>
<dbReference type="PANTHER" id="PTHR12729:SF6">
    <property type="entry name" value="TRNA(HIS) GUANYLYLTRANSFERASE-RELATED"/>
    <property type="match status" value="1"/>
</dbReference>
<keyword evidence="9" id="KW-0547">Nucleotide-binding</keyword>
<evidence type="ECO:0000256" key="3">
    <source>
        <dbReference type="ARBA" id="ARBA00012511"/>
    </source>
</evidence>
<evidence type="ECO:0000256" key="4">
    <source>
        <dbReference type="ARBA" id="ARBA00015443"/>
    </source>
</evidence>
<evidence type="ECO:0000256" key="11">
    <source>
        <dbReference type="ARBA" id="ARBA00023134"/>
    </source>
</evidence>
<dbReference type="Proteomes" id="UP000673691">
    <property type="component" value="Unassembled WGS sequence"/>
</dbReference>
<reference evidence="15 16" key="1">
    <citation type="journal article" name="Sci. Rep.">
        <title>Genome-scale phylogenetic analyses confirm Olpidium as the closest living zoosporic fungus to the non-flagellated, terrestrial fungi.</title>
        <authorList>
            <person name="Chang Y."/>
            <person name="Rochon D."/>
            <person name="Sekimoto S."/>
            <person name="Wang Y."/>
            <person name="Chovatia M."/>
            <person name="Sandor L."/>
            <person name="Salamov A."/>
            <person name="Grigoriev I.V."/>
            <person name="Stajich J.E."/>
            <person name="Spatafora J.W."/>
        </authorList>
    </citation>
    <scope>NUCLEOTIDE SEQUENCE [LARGE SCALE GENOMIC DNA]</scope>
    <source>
        <strain evidence="15">S191</strain>
    </source>
</reference>
<keyword evidence="7 15" id="KW-0548">Nucleotidyltransferase</keyword>
<keyword evidence="10" id="KW-0460">Magnesium</keyword>
<evidence type="ECO:0000256" key="2">
    <source>
        <dbReference type="ARBA" id="ARBA00010113"/>
    </source>
</evidence>
<evidence type="ECO:0000256" key="6">
    <source>
        <dbReference type="ARBA" id="ARBA00022694"/>
    </source>
</evidence>
<keyword evidence="11" id="KW-0342">GTP-binding</keyword>
<keyword evidence="16" id="KW-1185">Reference proteome</keyword>
<dbReference type="InterPro" id="IPR007537">
    <property type="entry name" value="tRNAHis_GuaTrfase_Thg1"/>
</dbReference>
<feature type="non-terminal residue" evidence="15">
    <location>
        <position position="246"/>
    </location>
</feature>
<evidence type="ECO:0000256" key="10">
    <source>
        <dbReference type="ARBA" id="ARBA00022842"/>
    </source>
</evidence>
<comment type="caution">
    <text evidence="15">The sequence shown here is derived from an EMBL/GenBank/DDBJ whole genome shotgun (WGS) entry which is preliminary data.</text>
</comment>
<evidence type="ECO:0000313" key="16">
    <source>
        <dbReference type="Proteomes" id="UP000673691"/>
    </source>
</evidence>
<feature type="domain" description="Thg1 C-terminal" evidence="14">
    <location>
        <begin position="192"/>
        <end position="235"/>
    </location>
</feature>
<dbReference type="PANTHER" id="PTHR12729">
    <property type="entry name" value="TRNA(HIS) GUANYLYLTRANSFERASE-RELATED"/>
    <property type="match status" value="1"/>
</dbReference>
<evidence type="ECO:0000256" key="9">
    <source>
        <dbReference type="ARBA" id="ARBA00022741"/>
    </source>
</evidence>
<dbReference type="OrthoDB" id="62560at2759"/>
<dbReference type="InterPro" id="IPR038469">
    <property type="entry name" value="tRNAHis_GuaTrfase_Thg1_sf"/>
</dbReference>
<dbReference type="Pfam" id="PF04446">
    <property type="entry name" value="Thg1"/>
    <property type="match status" value="1"/>
</dbReference>
<dbReference type="Pfam" id="PF14413">
    <property type="entry name" value="Thg1C"/>
    <property type="match status" value="1"/>
</dbReference>
<keyword evidence="6" id="KW-0819">tRNA processing</keyword>
<evidence type="ECO:0000256" key="7">
    <source>
        <dbReference type="ARBA" id="ARBA00022695"/>
    </source>
</evidence>
<dbReference type="EMBL" id="JAEFCI010011704">
    <property type="protein sequence ID" value="KAG5456466.1"/>
    <property type="molecule type" value="Genomic_DNA"/>
</dbReference>
<keyword evidence="5" id="KW-0808">Transferase</keyword>
<comment type="similarity">
    <text evidence="2">Belongs to the tRNA(His) guanylyltransferase family.</text>
</comment>
<gene>
    <name evidence="15" type="ORF">BJ554DRAFT_3792</name>
</gene>
<keyword evidence="8" id="KW-0479">Metal-binding</keyword>
<protein>
    <recommendedName>
        <fullName evidence="4">tRNA(His) guanylyltransferase</fullName>
        <ecNumber evidence="3">2.7.7.79</ecNumber>
    </recommendedName>
    <alternativeName>
        <fullName evidence="12">tRNA-histidine guanylyltransferase</fullName>
    </alternativeName>
</protein>
<dbReference type="GO" id="GO:0005525">
    <property type="term" value="F:GTP binding"/>
    <property type="evidence" value="ECO:0007669"/>
    <property type="project" value="UniProtKB-KW"/>
</dbReference>
<evidence type="ECO:0000259" key="14">
    <source>
        <dbReference type="Pfam" id="PF14413"/>
    </source>
</evidence>
<organism evidence="15 16">
    <name type="scientific">Olpidium bornovanus</name>
    <dbReference type="NCBI Taxonomy" id="278681"/>
    <lineage>
        <taxon>Eukaryota</taxon>
        <taxon>Fungi</taxon>
        <taxon>Fungi incertae sedis</taxon>
        <taxon>Olpidiomycota</taxon>
        <taxon>Olpidiomycotina</taxon>
        <taxon>Olpidiomycetes</taxon>
        <taxon>Olpidiales</taxon>
        <taxon>Olpidiaceae</taxon>
        <taxon>Olpidium</taxon>
    </lineage>
</organism>
<name>A0A8H7ZNM8_9FUNG</name>
<evidence type="ECO:0000256" key="1">
    <source>
        <dbReference type="ARBA" id="ARBA00001946"/>
    </source>
</evidence>
<feature type="non-terminal residue" evidence="15">
    <location>
        <position position="1"/>
    </location>
</feature>